<dbReference type="Gene3D" id="2.40.40.20">
    <property type="match status" value="1"/>
</dbReference>
<sequence length="839" mass="93497">MSETTSPRAGLTRRSFLKTTGAVAGAAALTGAAAPTLTALAVQFEDGSTEASEDAISTTVCRSNCSQACLFNVHVRDNRVVKLTPKAYETELYSGCCLRGLSMQERTYSDKRVKYPLRRVGERGGDQWERISWDEALEEVGRTLKDIQSKYGNQALAVSRLNGNGCALNGAGSFVARFANATQATLQGFSIDQAFEYSAFRVLGTFCTNETADAVNAKTILVWGFNPVWASPQTWRCFLAARDAGAKIVVVDPVFSATAAQADKYIPVKAGTDTLIALALLNKVIEKAEYDPEFCRSRSTAPCLVRRDTKELLRKSDFDADLKAMLSSSEEGTSEYAQLIAARAAAGDDERIDDFYVWDEETNEPKLMSECESPALFGSFEVNGVQVDTVFSLLKDRVGEFSFERAADECGISMENMDYLYECYTCGGPLWLAGMYGIDHYWNGHLWSYAAAMLSAITGNVGKHGATYGSLWNSGLHVSTNGEWTTVDGKSVSSDLVPNAMRDVIISGEYQGKAFPIKAMIITNANTLSNEPDQNSYLNEVLPNLEYVVAMDIEFTDSARYADIVLPVSFWLEQEDIRINNGNPYLAISEKAVDSLFESRTDFEIFTGIAHAMGLEKEVPRKSAAEWIELIMDSKDLAQNGITYDRLKKEKAIRLVGEKGRLFVQSEKSFPTDSGLVELYCEHPAPRYDFGQDWADYEDKERLPYWEPTLEVADEELAKTYPLQFLQVHSRWMTHTQWFGNESMNELMPEPLVYLSENEAAARNIAEGEIVCVYNDRGSVKVRCRIHGGLQDGIAWMPKGWQRNQFIKGCYQELSHVKVNPMSVNYNFYDIRVQVKKEG</sequence>
<evidence type="ECO:0000256" key="4">
    <source>
        <dbReference type="ARBA" id="ARBA00023002"/>
    </source>
</evidence>
<keyword evidence="6" id="KW-0411">Iron-sulfur</keyword>
<dbReference type="PROSITE" id="PS51318">
    <property type="entry name" value="TAT"/>
    <property type="match status" value="1"/>
</dbReference>
<dbReference type="PANTHER" id="PTHR43742:SF6">
    <property type="entry name" value="OXIDOREDUCTASE YYAE-RELATED"/>
    <property type="match status" value="1"/>
</dbReference>
<evidence type="ECO:0000256" key="1">
    <source>
        <dbReference type="ARBA" id="ARBA00010312"/>
    </source>
</evidence>
<dbReference type="GO" id="GO:0051536">
    <property type="term" value="F:iron-sulfur cluster binding"/>
    <property type="evidence" value="ECO:0007669"/>
    <property type="project" value="UniProtKB-KW"/>
</dbReference>
<dbReference type="InterPro" id="IPR006963">
    <property type="entry name" value="Mopterin_OxRdtase_4Fe-4S_dom"/>
</dbReference>
<name>A0A6L7IVF1_9ACTN</name>
<dbReference type="SUPFAM" id="SSF53706">
    <property type="entry name" value="Formate dehydrogenase/DMSO reductase, domains 1-3"/>
    <property type="match status" value="1"/>
</dbReference>
<dbReference type="PANTHER" id="PTHR43742">
    <property type="entry name" value="TRIMETHYLAMINE-N-OXIDE REDUCTASE"/>
    <property type="match status" value="1"/>
</dbReference>
<dbReference type="Pfam" id="PF01568">
    <property type="entry name" value="Molydop_binding"/>
    <property type="match status" value="1"/>
</dbReference>
<keyword evidence="3" id="KW-0732">Signal</keyword>
<dbReference type="GO" id="GO:0043546">
    <property type="term" value="F:molybdopterin cofactor binding"/>
    <property type="evidence" value="ECO:0007669"/>
    <property type="project" value="InterPro"/>
</dbReference>
<dbReference type="Proteomes" id="UP000478463">
    <property type="component" value="Chromosome"/>
</dbReference>
<dbReference type="GO" id="GO:0046872">
    <property type="term" value="F:metal ion binding"/>
    <property type="evidence" value="ECO:0007669"/>
    <property type="project" value="UniProtKB-KW"/>
</dbReference>
<dbReference type="RefSeq" id="WP_160943287.1">
    <property type="nucleotide sequence ID" value="NZ_CP063310.1"/>
</dbReference>
<dbReference type="Gene3D" id="3.40.228.10">
    <property type="entry name" value="Dimethylsulfoxide Reductase, domain 2"/>
    <property type="match status" value="1"/>
</dbReference>
<dbReference type="Pfam" id="PF10518">
    <property type="entry name" value="TAT_signal"/>
    <property type="match status" value="1"/>
</dbReference>
<dbReference type="InterPro" id="IPR006657">
    <property type="entry name" value="MoPterin_dinucl-bd_dom"/>
</dbReference>
<dbReference type="SMART" id="SM00926">
    <property type="entry name" value="Molybdop_Fe4S4"/>
    <property type="match status" value="1"/>
</dbReference>
<dbReference type="Pfam" id="PF04879">
    <property type="entry name" value="Molybdop_Fe4S4"/>
    <property type="match status" value="1"/>
</dbReference>
<protein>
    <submittedName>
        <fullName evidence="7">Molybdopterin-dependent oxidoreductase</fullName>
    </submittedName>
</protein>
<evidence type="ECO:0000256" key="6">
    <source>
        <dbReference type="ARBA" id="ARBA00023014"/>
    </source>
</evidence>
<dbReference type="Gene3D" id="3.40.50.740">
    <property type="match status" value="1"/>
</dbReference>
<evidence type="ECO:0000256" key="2">
    <source>
        <dbReference type="ARBA" id="ARBA00022723"/>
    </source>
</evidence>
<keyword evidence="5" id="KW-0408">Iron</keyword>
<dbReference type="SUPFAM" id="SSF50692">
    <property type="entry name" value="ADC-like"/>
    <property type="match status" value="1"/>
</dbReference>
<dbReference type="EMBL" id="CP063310">
    <property type="protein sequence ID" value="QOS69526.1"/>
    <property type="molecule type" value="Genomic_DNA"/>
</dbReference>
<gene>
    <name evidence="7" type="ORF">GS424_006710</name>
</gene>
<reference evidence="7 8" key="1">
    <citation type="submission" date="2020-10" db="EMBL/GenBank/DDBJ databases">
        <title>Eggerthella sp. nov., isolated from human feces.</title>
        <authorList>
            <person name="Yajun G."/>
        </authorList>
    </citation>
    <scope>NUCLEOTIDE SEQUENCE [LARGE SCALE GENOMIC DNA]</scope>
    <source>
        <strain evidence="7 8">HF-1101</strain>
    </source>
</reference>
<dbReference type="KEGG" id="egd:GS424_006710"/>
<evidence type="ECO:0000313" key="8">
    <source>
        <dbReference type="Proteomes" id="UP000478463"/>
    </source>
</evidence>
<keyword evidence="2" id="KW-0479">Metal-binding</keyword>
<dbReference type="InterPro" id="IPR006656">
    <property type="entry name" value="Mopterin_OxRdtase"/>
</dbReference>
<organism evidence="7 8">
    <name type="scientific">Eggerthella guodeyinii</name>
    <dbReference type="NCBI Taxonomy" id="2690837"/>
    <lineage>
        <taxon>Bacteria</taxon>
        <taxon>Bacillati</taxon>
        <taxon>Actinomycetota</taxon>
        <taxon>Coriobacteriia</taxon>
        <taxon>Eggerthellales</taxon>
        <taxon>Eggerthellaceae</taxon>
        <taxon>Eggerthella</taxon>
    </lineage>
</organism>
<comment type="similarity">
    <text evidence="1">Belongs to the prokaryotic molybdopterin-containing oxidoreductase family.</text>
</comment>
<keyword evidence="4" id="KW-0560">Oxidoreductase</keyword>
<evidence type="ECO:0000256" key="3">
    <source>
        <dbReference type="ARBA" id="ARBA00022729"/>
    </source>
</evidence>
<dbReference type="Pfam" id="PF00384">
    <property type="entry name" value="Molybdopterin"/>
    <property type="match status" value="1"/>
</dbReference>
<evidence type="ECO:0000313" key="7">
    <source>
        <dbReference type="EMBL" id="QOS69526.1"/>
    </source>
</evidence>
<dbReference type="AlphaFoldDB" id="A0A6L7IVF1"/>
<dbReference type="InterPro" id="IPR006311">
    <property type="entry name" value="TAT_signal"/>
</dbReference>
<dbReference type="Gene3D" id="3.40.50.12440">
    <property type="match status" value="2"/>
</dbReference>
<proteinExistence type="inferred from homology"/>
<accession>A0A6L7IVF1</accession>
<dbReference type="GO" id="GO:0016491">
    <property type="term" value="F:oxidoreductase activity"/>
    <property type="evidence" value="ECO:0007669"/>
    <property type="project" value="UniProtKB-KW"/>
</dbReference>
<dbReference type="InterPro" id="IPR050612">
    <property type="entry name" value="Prok_Mopterin_Oxidored"/>
</dbReference>
<dbReference type="InterPro" id="IPR019546">
    <property type="entry name" value="TAT_signal_bac_arc"/>
</dbReference>
<dbReference type="NCBIfam" id="TIGR01409">
    <property type="entry name" value="TAT_signal_seq"/>
    <property type="match status" value="1"/>
</dbReference>
<dbReference type="InterPro" id="IPR009010">
    <property type="entry name" value="Asp_de-COase-like_dom_sf"/>
</dbReference>
<dbReference type="PROSITE" id="PS51669">
    <property type="entry name" value="4FE4S_MOW_BIS_MGD"/>
    <property type="match status" value="1"/>
</dbReference>
<evidence type="ECO:0000256" key="5">
    <source>
        <dbReference type="ARBA" id="ARBA00023004"/>
    </source>
</evidence>